<keyword evidence="2" id="KW-1185">Reference proteome</keyword>
<protein>
    <submittedName>
        <fullName evidence="1">Uncharacterized protein</fullName>
    </submittedName>
</protein>
<dbReference type="EMBL" id="JAAXKZ010000017">
    <property type="protein sequence ID" value="NMH91404.1"/>
    <property type="molecule type" value="Genomic_DNA"/>
</dbReference>
<sequence length="100" mass="11198">MAARAGRNGTAQAESAGPELLVENEYAGVRVAVDTTANGSRLRVTSQRSHREIFLDPTALDLLCHARQEFWAFLADAARDSDAWETLRLEYRTHFSSFKE</sequence>
<dbReference type="AlphaFoldDB" id="A0A848DFR9"/>
<comment type="caution">
    <text evidence="1">The sequence shown here is derived from an EMBL/GenBank/DDBJ whole genome shotgun (WGS) entry which is preliminary data.</text>
</comment>
<dbReference type="Proteomes" id="UP000586918">
    <property type="component" value="Unassembled WGS sequence"/>
</dbReference>
<evidence type="ECO:0000313" key="1">
    <source>
        <dbReference type="EMBL" id="NMH91404.1"/>
    </source>
</evidence>
<proteinExistence type="predicted"/>
<gene>
    <name evidence="1" type="ORF">HF519_07335</name>
</gene>
<dbReference type="RefSeq" id="WP_169411423.1">
    <property type="nucleotide sequence ID" value="NZ_JAAXKZ010000017.1"/>
</dbReference>
<evidence type="ECO:0000313" key="2">
    <source>
        <dbReference type="Proteomes" id="UP000586918"/>
    </source>
</evidence>
<accession>A0A848DFR9</accession>
<reference evidence="1 2" key="1">
    <citation type="submission" date="2020-04" db="EMBL/GenBank/DDBJ databases">
        <authorList>
            <person name="Klaysubun C."/>
            <person name="Duangmal K."/>
            <person name="Lipun K."/>
        </authorList>
    </citation>
    <scope>NUCLEOTIDE SEQUENCE [LARGE SCALE GENOMIC DNA]</scope>
    <source>
        <strain evidence="1 2">DSM 45300</strain>
    </source>
</reference>
<organism evidence="1 2">
    <name type="scientific">Pseudonocardia bannensis</name>
    <dbReference type="NCBI Taxonomy" id="630973"/>
    <lineage>
        <taxon>Bacteria</taxon>
        <taxon>Bacillati</taxon>
        <taxon>Actinomycetota</taxon>
        <taxon>Actinomycetes</taxon>
        <taxon>Pseudonocardiales</taxon>
        <taxon>Pseudonocardiaceae</taxon>
        <taxon>Pseudonocardia</taxon>
    </lineage>
</organism>
<name>A0A848DFR9_9PSEU</name>